<dbReference type="InterPro" id="IPR018117">
    <property type="entry name" value="C5_DNA_meth_AS"/>
</dbReference>
<keyword evidence="2" id="KW-0808">Transferase</keyword>
<protein>
    <recommendedName>
        <fullName evidence="5">DNA (cytosine-5-)-methyltransferase</fullName>
    </recommendedName>
</protein>
<dbReference type="InterPro" id="IPR001525">
    <property type="entry name" value="C5_MeTfrase"/>
</dbReference>
<dbReference type="Gene3D" id="3.40.50.150">
    <property type="entry name" value="Vaccinia Virus protein VP39"/>
    <property type="match status" value="1"/>
</dbReference>
<evidence type="ECO:0008006" key="5">
    <source>
        <dbReference type="Google" id="ProtNLM"/>
    </source>
</evidence>
<dbReference type="GO" id="GO:0008168">
    <property type="term" value="F:methyltransferase activity"/>
    <property type="evidence" value="ECO:0007669"/>
    <property type="project" value="UniProtKB-KW"/>
</dbReference>
<dbReference type="PRINTS" id="PR00105">
    <property type="entry name" value="C5METTRFRASE"/>
</dbReference>
<dbReference type="GO" id="GO:0032259">
    <property type="term" value="P:methylation"/>
    <property type="evidence" value="ECO:0007669"/>
    <property type="project" value="UniProtKB-KW"/>
</dbReference>
<dbReference type="EMBL" id="MN740000">
    <property type="protein sequence ID" value="QHT82442.1"/>
    <property type="molecule type" value="Genomic_DNA"/>
</dbReference>
<accession>A0A6C0HP57</accession>
<reference evidence="4" key="1">
    <citation type="journal article" date="2020" name="Nature">
        <title>Giant virus diversity and host interactions through global metagenomics.</title>
        <authorList>
            <person name="Schulz F."/>
            <person name="Roux S."/>
            <person name="Paez-Espino D."/>
            <person name="Jungbluth S."/>
            <person name="Walsh D.A."/>
            <person name="Denef V.J."/>
            <person name="McMahon K.D."/>
            <person name="Konstantinidis K.T."/>
            <person name="Eloe-Fadrosh E.A."/>
            <person name="Kyrpides N.C."/>
            <person name="Woyke T."/>
        </authorList>
    </citation>
    <scope>NUCLEOTIDE SEQUENCE</scope>
    <source>
        <strain evidence="4">GVMAG-M-3300023184-161</strain>
    </source>
</reference>
<dbReference type="Gene3D" id="3.90.120.10">
    <property type="entry name" value="DNA Methylase, subunit A, domain 2"/>
    <property type="match status" value="1"/>
</dbReference>
<evidence type="ECO:0000256" key="1">
    <source>
        <dbReference type="ARBA" id="ARBA00022603"/>
    </source>
</evidence>
<dbReference type="Pfam" id="PF00145">
    <property type="entry name" value="DNA_methylase"/>
    <property type="match status" value="1"/>
</dbReference>
<dbReference type="PANTHER" id="PTHR46098:SF1">
    <property type="entry name" value="TRNA (CYTOSINE(38)-C(5))-METHYLTRANSFERASE"/>
    <property type="match status" value="1"/>
</dbReference>
<dbReference type="InterPro" id="IPR029063">
    <property type="entry name" value="SAM-dependent_MTases_sf"/>
</dbReference>
<dbReference type="PROSITE" id="PS51679">
    <property type="entry name" value="SAM_MT_C5"/>
    <property type="match status" value="1"/>
</dbReference>
<proteinExistence type="predicted"/>
<dbReference type="PROSITE" id="PS00094">
    <property type="entry name" value="C5_MTASE_1"/>
    <property type="match status" value="1"/>
</dbReference>
<dbReference type="NCBIfam" id="TIGR00675">
    <property type="entry name" value="dcm"/>
    <property type="match status" value="1"/>
</dbReference>
<evidence type="ECO:0000256" key="2">
    <source>
        <dbReference type="ARBA" id="ARBA00022679"/>
    </source>
</evidence>
<dbReference type="AlphaFoldDB" id="A0A6C0HP57"/>
<name>A0A6C0HP57_9ZZZZ</name>
<evidence type="ECO:0000256" key="3">
    <source>
        <dbReference type="ARBA" id="ARBA00022691"/>
    </source>
</evidence>
<organism evidence="4">
    <name type="scientific">viral metagenome</name>
    <dbReference type="NCBI Taxonomy" id="1070528"/>
    <lineage>
        <taxon>unclassified sequences</taxon>
        <taxon>metagenomes</taxon>
        <taxon>organismal metagenomes</taxon>
    </lineage>
</organism>
<evidence type="ECO:0000313" key="4">
    <source>
        <dbReference type="EMBL" id="QHT82442.1"/>
    </source>
</evidence>
<sequence length="416" mass="47862">MSLTPLDGNICTAPALSQGLTEMLPDLSSYKFIDLFCGIGGFHQALHKLGATCVLACDINKDCRVVYKDNYGIDPVPNVKDINENDMVDFDILCAGFPCQSFSNGGNKKCFEDERGMLFDDIIRIVKVKKPKFMFLENVKHILNVGDGEVIKYIKQKISDVGYNLQLFQISPHNFGIPQQRERVYFVCVRNDIYNGTPIVLPTYSGKIELETFLEEKKCINEKYFIKGDILNVLETWDEIIKVFDVGEKISPTIMINDAFTSYNQTQLDAFPLWKKDYITKNIPLIEKYKTKIAPWYKKNKDILKKREIYGKLEWQTGVIKKDDSIFNHFIQIRQSGIRVKKGQYFPTLVAISQIPIYGKEKRYITPRECARLQSFPDSFKLSPDDKKSYKQLGNSVNVHNVFTVISSTLKFYTML</sequence>
<dbReference type="SUPFAM" id="SSF53335">
    <property type="entry name" value="S-adenosyl-L-methionine-dependent methyltransferases"/>
    <property type="match status" value="1"/>
</dbReference>
<dbReference type="PANTHER" id="PTHR46098">
    <property type="entry name" value="TRNA (CYTOSINE(38)-C(5))-METHYLTRANSFERASE"/>
    <property type="match status" value="1"/>
</dbReference>
<keyword evidence="1" id="KW-0489">Methyltransferase</keyword>
<dbReference type="InterPro" id="IPR050750">
    <property type="entry name" value="C5-MTase"/>
</dbReference>
<keyword evidence="3" id="KW-0949">S-adenosyl-L-methionine</keyword>